<organism evidence="7">
    <name type="scientific">Micromonas pusilla (strain CCMP1545)</name>
    <name type="common">Picoplanktonic green alga</name>
    <dbReference type="NCBI Taxonomy" id="564608"/>
    <lineage>
        <taxon>Eukaryota</taxon>
        <taxon>Viridiplantae</taxon>
        <taxon>Chlorophyta</taxon>
        <taxon>Mamiellophyceae</taxon>
        <taxon>Mamiellales</taxon>
        <taxon>Mamiellaceae</taxon>
        <taxon>Micromonas</taxon>
    </lineage>
</organism>
<dbReference type="GeneID" id="9683021"/>
<dbReference type="PANTHER" id="PTHR23121">
    <property type="entry name" value="SODIUM-DEPENDENT GLUCOSE TRANSPORTER 1"/>
    <property type="match status" value="1"/>
</dbReference>
<feature type="transmembrane region" description="Helical" evidence="5">
    <location>
        <begin position="386"/>
        <end position="403"/>
    </location>
</feature>
<dbReference type="InterPro" id="IPR036259">
    <property type="entry name" value="MFS_trans_sf"/>
</dbReference>
<dbReference type="OrthoDB" id="546893at2759"/>
<gene>
    <name evidence="6" type="ORF">MICPUCDRAFT_56895</name>
</gene>
<feature type="transmembrane region" description="Helical" evidence="5">
    <location>
        <begin position="450"/>
        <end position="473"/>
    </location>
</feature>
<feature type="transmembrane region" description="Helical" evidence="5">
    <location>
        <begin position="280"/>
        <end position="303"/>
    </location>
</feature>
<evidence type="ECO:0000313" key="7">
    <source>
        <dbReference type="Proteomes" id="UP000001876"/>
    </source>
</evidence>
<proteinExistence type="predicted"/>
<keyword evidence="1 5" id="KW-0812">Transmembrane</keyword>
<dbReference type="EMBL" id="GG663738">
    <property type="protein sequence ID" value="EEH57523.1"/>
    <property type="molecule type" value="Genomic_DNA"/>
</dbReference>
<feature type="transmembrane region" description="Helical" evidence="5">
    <location>
        <begin position="148"/>
        <end position="169"/>
    </location>
</feature>
<evidence type="ECO:0000256" key="2">
    <source>
        <dbReference type="ARBA" id="ARBA00022989"/>
    </source>
</evidence>
<feature type="transmembrane region" description="Helical" evidence="5">
    <location>
        <begin position="119"/>
        <end position="136"/>
    </location>
</feature>
<feature type="transmembrane region" description="Helical" evidence="5">
    <location>
        <begin position="25"/>
        <end position="46"/>
    </location>
</feature>
<feature type="region of interest" description="Disordered" evidence="4">
    <location>
        <begin position="480"/>
        <end position="516"/>
    </location>
</feature>
<protein>
    <submittedName>
        <fullName evidence="6">Major facilitator superfamily</fullName>
    </submittedName>
</protein>
<accession>C1MPG3</accession>
<dbReference type="InterPro" id="IPR011701">
    <property type="entry name" value="MFS"/>
</dbReference>
<dbReference type="Gene3D" id="1.20.1250.20">
    <property type="entry name" value="MFS general substrate transporter like domains"/>
    <property type="match status" value="1"/>
</dbReference>
<feature type="transmembrane region" description="Helical" evidence="5">
    <location>
        <begin position="347"/>
        <end position="366"/>
    </location>
</feature>
<dbReference type="Pfam" id="PF07690">
    <property type="entry name" value="MFS_1"/>
    <property type="match status" value="1"/>
</dbReference>
<reference evidence="6 7" key="1">
    <citation type="journal article" date="2009" name="Science">
        <title>Green evolution and dynamic adaptations revealed by genomes of the marine picoeukaryotes Micromonas.</title>
        <authorList>
            <person name="Worden A.Z."/>
            <person name="Lee J.H."/>
            <person name="Mock T."/>
            <person name="Rouze P."/>
            <person name="Simmons M.P."/>
            <person name="Aerts A.L."/>
            <person name="Allen A.E."/>
            <person name="Cuvelier M.L."/>
            <person name="Derelle E."/>
            <person name="Everett M.V."/>
            <person name="Foulon E."/>
            <person name="Grimwood J."/>
            <person name="Gundlach H."/>
            <person name="Henrissat B."/>
            <person name="Napoli C."/>
            <person name="McDonald S.M."/>
            <person name="Parker M.S."/>
            <person name="Rombauts S."/>
            <person name="Salamov A."/>
            <person name="Von Dassow P."/>
            <person name="Badger J.H."/>
            <person name="Coutinho P.M."/>
            <person name="Demir E."/>
            <person name="Dubchak I."/>
            <person name="Gentemann C."/>
            <person name="Eikrem W."/>
            <person name="Gready J.E."/>
            <person name="John U."/>
            <person name="Lanier W."/>
            <person name="Lindquist E.A."/>
            <person name="Lucas S."/>
            <person name="Mayer K.F."/>
            <person name="Moreau H."/>
            <person name="Not F."/>
            <person name="Otillar R."/>
            <person name="Panaud O."/>
            <person name="Pangilinan J."/>
            <person name="Paulsen I."/>
            <person name="Piegu B."/>
            <person name="Poliakov A."/>
            <person name="Robbens S."/>
            <person name="Schmutz J."/>
            <person name="Toulza E."/>
            <person name="Wyss T."/>
            <person name="Zelensky A."/>
            <person name="Zhou K."/>
            <person name="Armbrust E.V."/>
            <person name="Bhattacharya D."/>
            <person name="Goodenough U.W."/>
            <person name="Van de Peer Y."/>
            <person name="Grigoriev I.V."/>
        </authorList>
    </citation>
    <scope>NUCLEOTIDE SEQUENCE [LARGE SCALE GENOMIC DNA]</scope>
    <source>
        <strain evidence="6 7">CCMP1545</strain>
    </source>
</reference>
<feature type="transmembrane region" description="Helical" evidence="5">
    <location>
        <begin position="181"/>
        <end position="198"/>
    </location>
</feature>
<keyword evidence="2 5" id="KW-1133">Transmembrane helix</keyword>
<feature type="region of interest" description="Disordered" evidence="4">
    <location>
        <begin position="202"/>
        <end position="244"/>
    </location>
</feature>
<keyword evidence="7" id="KW-1185">Reference proteome</keyword>
<dbReference type="Proteomes" id="UP000001876">
    <property type="component" value="Unassembled WGS sequence"/>
</dbReference>
<dbReference type="GO" id="GO:0022857">
    <property type="term" value="F:transmembrane transporter activity"/>
    <property type="evidence" value="ECO:0007669"/>
    <property type="project" value="InterPro"/>
</dbReference>
<evidence type="ECO:0000313" key="6">
    <source>
        <dbReference type="EMBL" id="EEH57523.1"/>
    </source>
</evidence>
<feature type="transmembrane region" description="Helical" evidence="5">
    <location>
        <begin position="315"/>
        <end position="335"/>
    </location>
</feature>
<dbReference type="KEGG" id="mpp:MICPUCDRAFT_56895"/>
<evidence type="ECO:0000256" key="1">
    <source>
        <dbReference type="ARBA" id="ARBA00022692"/>
    </source>
</evidence>
<evidence type="ECO:0000256" key="5">
    <source>
        <dbReference type="SAM" id="Phobius"/>
    </source>
</evidence>
<feature type="transmembrane region" description="Helical" evidence="5">
    <location>
        <begin position="423"/>
        <end position="444"/>
    </location>
</feature>
<dbReference type="PANTHER" id="PTHR23121:SF9">
    <property type="entry name" value="SODIUM-DEPENDENT GLUCOSE TRANSPORTER 1"/>
    <property type="match status" value="1"/>
</dbReference>
<dbReference type="AlphaFoldDB" id="C1MPG3"/>
<evidence type="ECO:0000256" key="4">
    <source>
        <dbReference type="SAM" id="MobiDB-lite"/>
    </source>
</evidence>
<sequence length="516" mass="53975">MASARDARRGGGGGGVWSLFRSKYLYLYAFGSFSNGLFISLRGPIIPELARRVGREPAALGTYLGLGGVSGGVFALPTGYFLDRVDAHAVFITGVVTRALSVGVMPWCDALWQVNVLSVVQGATLPMIGVSIRMCLTRRFGAAKCAPALNFTMGAFGLASILAPLLYAGLSELYPSRGFELTFLVAGIVYLALAAAVASTKAPKEIDDDDDEDEEDLEEEEEEIEKYDEEDGDGDEELASPTRMRSPVRRRLLLSDEAVAAVEAPPPPPPPPRRVAATSVLLPMVLYMSFAVSLEVTYGSWIYTLSQDEDGLGDGAAAALTSSLWAWFTLTRFALSLLNASPLRVILASHLVALAALGWLATWWSHAAPWSTLNPNDNNPKRGGGVVLWATTALVGVGCAGMFPNGIAHARTFFPLTGFSQSLFELGAATGAGVGPYVGAALYARTGKVGVVPASCAAAGVAALAALACATAAKARERRRERGGTGTVVAKADDGEGLAEPLLGVGGGRDGGEEDA</sequence>
<feature type="transmembrane region" description="Helical" evidence="5">
    <location>
        <begin position="58"/>
        <end position="82"/>
    </location>
</feature>
<keyword evidence="3 5" id="KW-0472">Membrane</keyword>
<name>C1MPG3_MICPC</name>
<dbReference type="SUPFAM" id="SSF103473">
    <property type="entry name" value="MFS general substrate transporter"/>
    <property type="match status" value="1"/>
</dbReference>
<dbReference type="OMA" id="WARMTEL"/>
<dbReference type="eggNOG" id="ENOG502R8RY">
    <property type="taxonomic scope" value="Eukaryota"/>
</dbReference>
<feature type="compositionally biased region" description="Acidic residues" evidence="4">
    <location>
        <begin position="206"/>
        <end position="238"/>
    </location>
</feature>
<evidence type="ECO:0000256" key="3">
    <source>
        <dbReference type="ARBA" id="ARBA00023136"/>
    </source>
</evidence>
<dbReference type="RefSeq" id="XP_003057572.1">
    <property type="nucleotide sequence ID" value="XM_003057526.1"/>
</dbReference>